<comment type="caution">
    <text evidence="2">The sequence shown here is derived from an EMBL/GenBank/DDBJ whole genome shotgun (WGS) entry which is preliminary data.</text>
</comment>
<evidence type="ECO:0000313" key="2">
    <source>
        <dbReference type="EMBL" id="MFC5452063.1"/>
    </source>
</evidence>
<dbReference type="Proteomes" id="UP001596044">
    <property type="component" value="Unassembled WGS sequence"/>
</dbReference>
<feature type="transmembrane region" description="Helical" evidence="1">
    <location>
        <begin position="91"/>
        <end position="109"/>
    </location>
</feature>
<reference evidence="3" key="1">
    <citation type="journal article" date="2019" name="Int. J. Syst. Evol. Microbiol.">
        <title>The Global Catalogue of Microorganisms (GCM) 10K type strain sequencing project: providing services to taxonomists for standard genome sequencing and annotation.</title>
        <authorList>
            <consortium name="The Broad Institute Genomics Platform"/>
            <consortium name="The Broad Institute Genome Sequencing Center for Infectious Disease"/>
            <person name="Wu L."/>
            <person name="Ma J."/>
        </authorList>
    </citation>
    <scope>NUCLEOTIDE SEQUENCE [LARGE SCALE GENOMIC DNA]</scope>
    <source>
        <strain evidence="3">KACC 11904</strain>
    </source>
</reference>
<feature type="transmembrane region" description="Helical" evidence="1">
    <location>
        <begin position="65"/>
        <end position="85"/>
    </location>
</feature>
<accession>A0ABW0KH20</accession>
<evidence type="ECO:0000313" key="3">
    <source>
        <dbReference type="Proteomes" id="UP001596044"/>
    </source>
</evidence>
<feature type="transmembrane region" description="Helical" evidence="1">
    <location>
        <begin position="144"/>
        <end position="161"/>
    </location>
</feature>
<protein>
    <submittedName>
        <fullName evidence="2">Uncharacterized protein</fullName>
    </submittedName>
</protein>
<keyword evidence="1" id="KW-0472">Membrane</keyword>
<dbReference type="EMBL" id="JBHSMJ010000040">
    <property type="protein sequence ID" value="MFC5452063.1"/>
    <property type="molecule type" value="Genomic_DNA"/>
</dbReference>
<evidence type="ECO:0000256" key="1">
    <source>
        <dbReference type="SAM" id="Phobius"/>
    </source>
</evidence>
<keyword evidence="1" id="KW-1133">Transmembrane helix</keyword>
<feature type="transmembrane region" description="Helical" evidence="1">
    <location>
        <begin position="26"/>
        <end position="44"/>
    </location>
</feature>
<gene>
    <name evidence="2" type="ORF">ACFPOG_28045</name>
</gene>
<dbReference type="RefSeq" id="WP_270881037.1">
    <property type="nucleotide sequence ID" value="NZ_JAQFVF010000044.1"/>
</dbReference>
<organism evidence="2 3">
    <name type="scientific">Paenibacillus aestuarii</name>
    <dbReference type="NCBI Taxonomy" id="516965"/>
    <lineage>
        <taxon>Bacteria</taxon>
        <taxon>Bacillati</taxon>
        <taxon>Bacillota</taxon>
        <taxon>Bacilli</taxon>
        <taxon>Bacillales</taxon>
        <taxon>Paenibacillaceae</taxon>
        <taxon>Paenibacillus</taxon>
    </lineage>
</organism>
<proteinExistence type="predicted"/>
<sequence length="166" mass="19705">MAEIIGVSFWSLAGLLWGDWRNWGKYHATILYFLFCDVAYYYVAYSHRLWNLTPTWPLRYELVSLFGEFLVFASTVLIFLGRYPANRFFSIWWTLLWVAIYTANEWVLLLTGTFTYDFGWTLYKSCMVSVLQFIFLRLHFKKPLLTIILSVPMAAFLIYLCKVPIK</sequence>
<name>A0ABW0KH20_9BACL</name>
<keyword evidence="3" id="KW-1185">Reference proteome</keyword>
<keyword evidence="1" id="KW-0812">Transmembrane</keyword>